<dbReference type="Pfam" id="PF12790">
    <property type="entry name" value="T6SS-SciN"/>
    <property type="match status" value="1"/>
</dbReference>
<dbReference type="Proteomes" id="UP000092213">
    <property type="component" value="Chromosome"/>
</dbReference>
<accession>A0A193G2S4</accession>
<feature type="region of interest" description="Disordered" evidence="1">
    <location>
        <begin position="163"/>
        <end position="190"/>
    </location>
</feature>
<protein>
    <submittedName>
        <fullName evidence="2">Type VI secretion system-associated lipoprotein</fullName>
    </submittedName>
</protein>
<name>A0A193G2S4_9BORD</name>
<dbReference type="STRING" id="463025.BAU08_21200"/>
<dbReference type="EMBL" id="CP016171">
    <property type="protein sequence ID" value="ANN73529.1"/>
    <property type="molecule type" value="Genomic_DNA"/>
</dbReference>
<dbReference type="InterPro" id="IPR038706">
    <property type="entry name" value="Type_VI_SciN-like_sf"/>
</dbReference>
<dbReference type="PROSITE" id="PS51257">
    <property type="entry name" value="PROKAR_LIPOPROTEIN"/>
    <property type="match status" value="1"/>
</dbReference>
<dbReference type="PANTHER" id="PTHR37625:SF4">
    <property type="entry name" value="OUTER MEMBRANE LIPOPROTEIN"/>
    <property type="match status" value="1"/>
</dbReference>
<dbReference type="InterPro" id="IPR017734">
    <property type="entry name" value="T6SS_SciN"/>
</dbReference>
<evidence type="ECO:0000313" key="2">
    <source>
        <dbReference type="EMBL" id="ANN73529.1"/>
    </source>
</evidence>
<evidence type="ECO:0000313" key="3">
    <source>
        <dbReference type="Proteomes" id="UP000092213"/>
    </source>
</evidence>
<gene>
    <name evidence="2" type="ORF">BAU08_21200</name>
</gene>
<sequence>MPAMRRGARQPVRGAASGLAGAVAVALFLAGCSAKPPLCASVQVMLDAASDLNPDATGRASPIVVRVYQLADTEAFGHAGFFDLYDRDRQVLGQSLLARSEATVLPGAEKVVAQPLDSRTRAVAVIAAYRDIEHAQWRRVVYVAGQGSHGIAMDLLRAAIRPDGDGDAAPGTEDSGHAKEGADDGAANAD</sequence>
<evidence type="ECO:0000256" key="1">
    <source>
        <dbReference type="SAM" id="MobiDB-lite"/>
    </source>
</evidence>
<dbReference type="NCBIfam" id="TIGR03352">
    <property type="entry name" value="VI_chp_3"/>
    <property type="match status" value="1"/>
</dbReference>
<dbReference type="PANTHER" id="PTHR37625">
    <property type="entry name" value="OUTER MEMBRANE LIPOPROTEIN-RELATED"/>
    <property type="match status" value="1"/>
</dbReference>
<keyword evidence="2" id="KW-0449">Lipoprotein</keyword>
<organism evidence="2 3">
    <name type="scientific">Bordetella bronchialis</name>
    <dbReference type="NCBI Taxonomy" id="463025"/>
    <lineage>
        <taxon>Bacteria</taxon>
        <taxon>Pseudomonadati</taxon>
        <taxon>Pseudomonadota</taxon>
        <taxon>Betaproteobacteria</taxon>
        <taxon>Burkholderiales</taxon>
        <taxon>Alcaligenaceae</taxon>
        <taxon>Bordetella</taxon>
    </lineage>
</organism>
<reference evidence="2 3" key="1">
    <citation type="submission" date="2016-06" db="EMBL/GenBank/DDBJ databases">
        <title>Complete genome sequences of Bordetella bronchialis and Bordetella flabilis.</title>
        <authorList>
            <person name="LiPuma J.J."/>
            <person name="Spilker T."/>
        </authorList>
    </citation>
    <scope>NUCLEOTIDE SEQUENCE [LARGE SCALE GENOMIC DNA]</scope>
    <source>
        <strain evidence="2 3">AU17976</strain>
    </source>
</reference>
<dbReference type="Gene3D" id="2.60.40.4150">
    <property type="entry name" value="Type VI secretion system, lipoprotein SciN"/>
    <property type="match status" value="1"/>
</dbReference>
<proteinExistence type="predicted"/>
<dbReference type="AlphaFoldDB" id="A0A193G2S4"/>